<feature type="region of interest" description="Interaction with target base in tRNA" evidence="10">
    <location>
        <begin position="100"/>
        <end position="102"/>
    </location>
</feature>
<dbReference type="InterPro" id="IPR046885">
    <property type="entry name" value="MnmA-like_C"/>
</dbReference>
<feature type="domain" description="tRNA-specific 2-thiouridylase MnmA-like central" evidence="12">
    <location>
        <begin position="207"/>
        <end position="268"/>
    </location>
</feature>
<dbReference type="Pfam" id="PF20258">
    <property type="entry name" value="tRNA_Me_trans_C"/>
    <property type="match status" value="1"/>
</dbReference>
<sequence>MKVVVGMSGGVDSSVAAYLLKQQGHQVVGVFMKNWDDLQSHPQYRKINDLGCVWKQDHEDADQVCRLLGIPFLTYNFIKEYQVKVFDLFLKELKKGRTPNPDIVCNQEIKFELFLKKALQEKGITAIATGHYASLKNNRLGRPKDRNKDQTYFLYRIKPEYLSKIIFPLANYLKSEVRKIAQDQHFPNAQKKDSTGICFIGDIDYRKFIQQHLISQKGEIVTATGKTLGYHEGLPFYTIGQRKGINIGGTGPYYVISKNLKENKLVVTNNKNDPRLFQAQCLVEDLHWLVKPQLPLQCAVQIRYRQTPQTAIIEIVAHNKVKVNFTIPQRAVTSGQSAVFYQKDCVLGGGVIQ</sequence>
<keyword evidence="3 10" id="KW-0808">Transferase</keyword>
<dbReference type="Proteomes" id="UP000176420">
    <property type="component" value="Unassembled WGS sequence"/>
</dbReference>
<feature type="binding site" evidence="10">
    <location>
        <position position="32"/>
    </location>
    <ligand>
        <name>ATP</name>
        <dbReference type="ChEBI" id="CHEBI:30616"/>
    </ligand>
</feature>
<comment type="subcellular location">
    <subcellularLocation>
        <location evidence="10">Cytoplasm</location>
    </subcellularLocation>
</comment>
<dbReference type="InterPro" id="IPR023382">
    <property type="entry name" value="MnmA-like_central_sf"/>
</dbReference>
<evidence type="ECO:0000256" key="10">
    <source>
        <dbReference type="HAMAP-Rule" id="MF_00144"/>
    </source>
</evidence>
<feature type="region of interest" description="Interaction with tRNA" evidence="10">
    <location>
        <begin position="148"/>
        <end position="150"/>
    </location>
</feature>
<evidence type="ECO:0000256" key="5">
    <source>
        <dbReference type="ARBA" id="ARBA00022741"/>
    </source>
</evidence>
<comment type="catalytic activity">
    <reaction evidence="9 10">
        <text>S-sulfanyl-L-cysteinyl-[protein] + uridine(34) in tRNA + AH2 + ATP = 2-thiouridine(34) in tRNA + L-cysteinyl-[protein] + A + AMP + diphosphate + H(+)</text>
        <dbReference type="Rhea" id="RHEA:47032"/>
        <dbReference type="Rhea" id="RHEA-COMP:10131"/>
        <dbReference type="Rhea" id="RHEA-COMP:11726"/>
        <dbReference type="Rhea" id="RHEA-COMP:11727"/>
        <dbReference type="Rhea" id="RHEA-COMP:11728"/>
        <dbReference type="ChEBI" id="CHEBI:13193"/>
        <dbReference type="ChEBI" id="CHEBI:15378"/>
        <dbReference type="ChEBI" id="CHEBI:17499"/>
        <dbReference type="ChEBI" id="CHEBI:29950"/>
        <dbReference type="ChEBI" id="CHEBI:30616"/>
        <dbReference type="ChEBI" id="CHEBI:33019"/>
        <dbReference type="ChEBI" id="CHEBI:61963"/>
        <dbReference type="ChEBI" id="CHEBI:65315"/>
        <dbReference type="ChEBI" id="CHEBI:87170"/>
        <dbReference type="ChEBI" id="CHEBI:456215"/>
        <dbReference type="EC" id="2.8.1.13"/>
    </reaction>
</comment>
<keyword evidence="5 10" id="KW-0547">Nucleotide-binding</keyword>
<keyword evidence="7 10" id="KW-0694">RNA-binding</keyword>
<evidence type="ECO:0000256" key="7">
    <source>
        <dbReference type="ARBA" id="ARBA00022884"/>
    </source>
</evidence>
<feature type="domain" description="tRNA-specific 2-thiouridylase MnmA-like C-terminal" evidence="11">
    <location>
        <begin position="280"/>
        <end position="352"/>
    </location>
</feature>
<dbReference type="SUPFAM" id="SSF52402">
    <property type="entry name" value="Adenine nucleotide alpha hydrolases-like"/>
    <property type="match status" value="1"/>
</dbReference>
<comment type="caution">
    <text evidence="13">The sequence shown here is derived from an EMBL/GenBank/DDBJ whole genome shotgun (WGS) entry which is preliminary data.</text>
</comment>
<name>A0A1G2BBW3_9BACT</name>
<evidence type="ECO:0000256" key="8">
    <source>
        <dbReference type="ARBA" id="ARBA00023157"/>
    </source>
</evidence>
<dbReference type="FunFam" id="2.40.30.10:FF:000023">
    <property type="entry name" value="tRNA-specific 2-thiouridylase MnmA"/>
    <property type="match status" value="1"/>
</dbReference>
<evidence type="ECO:0000256" key="9">
    <source>
        <dbReference type="ARBA" id="ARBA00051542"/>
    </source>
</evidence>
<dbReference type="GO" id="GO:0002143">
    <property type="term" value="P:tRNA wobble position uridine thiolation"/>
    <property type="evidence" value="ECO:0007669"/>
    <property type="project" value="TreeGrafter"/>
</dbReference>
<keyword evidence="6 10" id="KW-0067">ATP-binding</keyword>
<dbReference type="FunFam" id="2.30.30.280:FF:000001">
    <property type="entry name" value="tRNA-specific 2-thiouridylase MnmA"/>
    <property type="match status" value="1"/>
</dbReference>
<evidence type="ECO:0000256" key="2">
    <source>
        <dbReference type="ARBA" id="ARBA00022555"/>
    </source>
</evidence>
<keyword evidence="8" id="KW-1015">Disulfide bond</keyword>
<dbReference type="HAMAP" id="MF_00144">
    <property type="entry name" value="tRNA_thiouridyl_MnmA"/>
    <property type="match status" value="1"/>
</dbReference>
<evidence type="ECO:0000313" key="13">
    <source>
        <dbReference type="EMBL" id="OGY86059.1"/>
    </source>
</evidence>
<feature type="binding site" evidence="10">
    <location>
        <position position="130"/>
    </location>
    <ligand>
        <name>ATP</name>
        <dbReference type="ChEBI" id="CHEBI:30616"/>
    </ligand>
</feature>
<dbReference type="Gene3D" id="2.30.30.280">
    <property type="entry name" value="Adenine nucleotide alpha hydrolases-like domains"/>
    <property type="match status" value="1"/>
</dbReference>
<proteinExistence type="inferred from homology"/>
<feature type="site" description="Interaction with tRNA" evidence="10">
    <location>
        <position position="336"/>
    </location>
</feature>
<dbReference type="NCBIfam" id="TIGR00420">
    <property type="entry name" value="trmU"/>
    <property type="match status" value="1"/>
</dbReference>
<accession>A0A1G2BBW3</accession>
<dbReference type="PANTHER" id="PTHR11933:SF5">
    <property type="entry name" value="MITOCHONDRIAL TRNA-SPECIFIC 2-THIOURIDYLASE 1"/>
    <property type="match status" value="1"/>
</dbReference>
<evidence type="ECO:0000259" key="11">
    <source>
        <dbReference type="Pfam" id="PF20258"/>
    </source>
</evidence>
<dbReference type="InterPro" id="IPR046884">
    <property type="entry name" value="MnmA-like_central"/>
</dbReference>
<dbReference type="AlphaFoldDB" id="A0A1G2BBW3"/>
<dbReference type="PANTHER" id="PTHR11933">
    <property type="entry name" value="TRNA 5-METHYLAMINOMETHYL-2-THIOURIDYLATE -METHYLTRANSFERASE"/>
    <property type="match status" value="1"/>
</dbReference>
<dbReference type="InterPro" id="IPR004506">
    <property type="entry name" value="MnmA-like"/>
</dbReference>
<dbReference type="EC" id="2.8.1.13" evidence="10"/>
<keyword evidence="4 10" id="KW-0819">tRNA processing</keyword>
<dbReference type="Pfam" id="PF20259">
    <property type="entry name" value="tRNA_Me_trans_M"/>
    <property type="match status" value="1"/>
</dbReference>
<reference evidence="13 14" key="1">
    <citation type="journal article" date="2016" name="Nat. Commun.">
        <title>Thousands of microbial genomes shed light on interconnected biogeochemical processes in an aquifer system.</title>
        <authorList>
            <person name="Anantharaman K."/>
            <person name="Brown C.T."/>
            <person name="Hug L.A."/>
            <person name="Sharon I."/>
            <person name="Castelle C.J."/>
            <person name="Probst A.J."/>
            <person name="Thomas B.C."/>
            <person name="Singh A."/>
            <person name="Wilkins M.J."/>
            <person name="Karaoz U."/>
            <person name="Brodie E.L."/>
            <person name="Williams K.H."/>
            <person name="Hubbard S.S."/>
            <person name="Banfield J.F."/>
        </authorList>
    </citation>
    <scope>NUCLEOTIDE SEQUENCE [LARGE SCALE GENOMIC DNA]</scope>
</reference>
<protein>
    <recommendedName>
        <fullName evidence="10">tRNA-specific 2-thiouridylase MnmA</fullName>
        <ecNumber evidence="10">2.8.1.13</ecNumber>
    </recommendedName>
</protein>
<dbReference type="GO" id="GO:0005524">
    <property type="term" value="F:ATP binding"/>
    <property type="evidence" value="ECO:0007669"/>
    <property type="project" value="UniProtKB-KW"/>
</dbReference>
<gene>
    <name evidence="10" type="primary">mnmA</name>
    <name evidence="13" type="ORF">A2319_00630</name>
</gene>
<comment type="caution">
    <text evidence="10">Lacks conserved residue(s) required for the propagation of feature annotation.</text>
</comment>
<dbReference type="Gene3D" id="3.40.50.620">
    <property type="entry name" value="HUPs"/>
    <property type="match status" value="1"/>
</dbReference>
<dbReference type="InterPro" id="IPR014729">
    <property type="entry name" value="Rossmann-like_a/b/a_fold"/>
</dbReference>
<evidence type="ECO:0000256" key="6">
    <source>
        <dbReference type="ARBA" id="ARBA00022840"/>
    </source>
</evidence>
<evidence type="ECO:0000313" key="14">
    <source>
        <dbReference type="Proteomes" id="UP000176420"/>
    </source>
</evidence>
<feature type="site" description="Interaction with tRNA" evidence="10">
    <location>
        <position position="131"/>
    </location>
</feature>
<dbReference type="Pfam" id="PF03054">
    <property type="entry name" value="tRNA_Me_trans"/>
    <property type="match status" value="1"/>
</dbReference>
<feature type="active site" description="Cysteine persulfide intermediate" evidence="10">
    <location>
        <position position="198"/>
    </location>
</feature>
<dbReference type="EMBL" id="MHKI01000026">
    <property type="protein sequence ID" value="OGY86059.1"/>
    <property type="molecule type" value="Genomic_DNA"/>
</dbReference>
<keyword evidence="1 10" id="KW-0963">Cytoplasm</keyword>
<dbReference type="GO" id="GO:0000049">
    <property type="term" value="F:tRNA binding"/>
    <property type="evidence" value="ECO:0007669"/>
    <property type="project" value="UniProtKB-KW"/>
</dbReference>
<dbReference type="CDD" id="cd01998">
    <property type="entry name" value="MnmA_TRMU-like"/>
    <property type="match status" value="1"/>
</dbReference>
<comment type="function">
    <text evidence="10">Catalyzes the 2-thiolation of uridine at the wobble position (U34) of tRNA, leading to the formation of s(2)U34.</text>
</comment>
<feature type="active site" description="Nucleophile" evidence="10">
    <location>
        <position position="105"/>
    </location>
</feature>
<feature type="binding site" evidence="10">
    <location>
        <begin position="6"/>
        <end position="13"/>
    </location>
    <ligand>
        <name>ATP</name>
        <dbReference type="ChEBI" id="CHEBI:30616"/>
    </ligand>
</feature>
<dbReference type="GO" id="GO:0005737">
    <property type="term" value="C:cytoplasm"/>
    <property type="evidence" value="ECO:0007669"/>
    <property type="project" value="UniProtKB-SubCell"/>
</dbReference>
<dbReference type="Gene3D" id="2.40.30.10">
    <property type="entry name" value="Translation factors"/>
    <property type="match status" value="1"/>
</dbReference>
<organism evidence="13 14">
    <name type="scientific">Candidatus Kerfeldbacteria bacterium RIFOXYB2_FULL_38_14</name>
    <dbReference type="NCBI Taxonomy" id="1798547"/>
    <lineage>
        <taxon>Bacteria</taxon>
        <taxon>Candidatus Kerfeldiibacteriota</taxon>
    </lineage>
</organism>
<keyword evidence="2 10" id="KW-0820">tRNA-binding</keyword>
<dbReference type="FunFam" id="3.40.50.620:FF:000115">
    <property type="entry name" value="tRNA-specific 2-thiouridylase MnmA"/>
    <property type="match status" value="1"/>
</dbReference>
<evidence type="ECO:0000256" key="4">
    <source>
        <dbReference type="ARBA" id="ARBA00022694"/>
    </source>
</evidence>
<comment type="similarity">
    <text evidence="10">Belongs to the MnmA/TRMU family.</text>
</comment>
<dbReference type="NCBIfam" id="NF001138">
    <property type="entry name" value="PRK00143.1"/>
    <property type="match status" value="1"/>
</dbReference>
<feature type="region of interest" description="Interaction with tRNA" evidence="10">
    <location>
        <begin position="303"/>
        <end position="304"/>
    </location>
</feature>
<evidence type="ECO:0000256" key="1">
    <source>
        <dbReference type="ARBA" id="ARBA00022490"/>
    </source>
</evidence>
<evidence type="ECO:0000259" key="12">
    <source>
        <dbReference type="Pfam" id="PF20259"/>
    </source>
</evidence>
<evidence type="ECO:0000256" key="3">
    <source>
        <dbReference type="ARBA" id="ARBA00022679"/>
    </source>
</evidence>
<dbReference type="GO" id="GO:0103016">
    <property type="term" value="F:tRNA-uridine 2-sulfurtransferase activity"/>
    <property type="evidence" value="ECO:0007669"/>
    <property type="project" value="UniProtKB-EC"/>
</dbReference>